<dbReference type="Pfam" id="PF04230">
    <property type="entry name" value="PS_pyruv_trans"/>
    <property type="match status" value="1"/>
</dbReference>
<organism evidence="2 3">
    <name type="scientific">Labilibaculum antarcticum</name>
    <dbReference type="NCBI Taxonomy" id="1717717"/>
    <lineage>
        <taxon>Bacteria</taxon>
        <taxon>Pseudomonadati</taxon>
        <taxon>Bacteroidota</taxon>
        <taxon>Bacteroidia</taxon>
        <taxon>Marinilabiliales</taxon>
        <taxon>Marinifilaceae</taxon>
        <taxon>Labilibaculum</taxon>
    </lineage>
</organism>
<dbReference type="KEGG" id="mbas:ALGA_2124"/>
<reference evidence="3" key="2">
    <citation type="journal article" date="2020" name="Antonie Van Leeuwenhoek">
        <title>Labilibaculum antarcticum sp. nov., a novel facultative anaerobic, psychrotorelant bacterium isolated from marine sediment of Antarctica.</title>
        <authorList>
            <person name="Watanabe M."/>
            <person name="Kojima H."/>
            <person name="Fukui M."/>
        </authorList>
    </citation>
    <scope>NUCLEOTIDE SEQUENCE [LARGE SCALE GENOMIC DNA]</scope>
    <source>
        <strain evidence="3">SPP2</strain>
    </source>
</reference>
<proteinExistence type="predicted"/>
<evidence type="ECO:0000259" key="1">
    <source>
        <dbReference type="Pfam" id="PF04230"/>
    </source>
</evidence>
<accession>A0A1Y1CJE9</accession>
<name>A0A1Y1CJE9_9BACT</name>
<feature type="domain" description="Polysaccharide pyruvyl transferase" evidence="1">
    <location>
        <begin position="13"/>
        <end position="317"/>
    </location>
</feature>
<gene>
    <name evidence="2" type="ORF">ALGA_2124</name>
</gene>
<protein>
    <recommendedName>
        <fullName evidence="1">Polysaccharide pyruvyl transferase domain-containing protein</fullName>
    </recommendedName>
</protein>
<evidence type="ECO:0000313" key="3">
    <source>
        <dbReference type="Proteomes" id="UP000218267"/>
    </source>
</evidence>
<reference evidence="2 3" key="1">
    <citation type="journal article" date="2018" name="Mar. Genomics">
        <title>Complete genome sequence of Marinifilaceae bacterium strain SPP2, isolated from the Antarctic marine sediment.</title>
        <authorList>
            <person name="Watanabe M."/>
            <person name="Kojima H."/>
            <person name="Fukui M."/>
        </authorList>
    </citation>
    <scope>NUCLEOTIDE SEQUENCE [LARGE SCALE GENOMIC DNA]</scope>
    <source>
        <strain evidence="2 3">SPP2</strain>
    </source>
</reference>
<dbReference type="OrthoDB" id="9799278at2"/>
<keyword evidence="3" id="KW-1185">Reference proteome</keyword>
<dbReference type="EMBL" id="AP018042">
    <property type="protein sequence ID" value="BAX80465.1"/>
    <property type="molecule type" value="Genomic_DNA"/>
</dbReference>
<dbReference type="RefSeq" id="WP_096429317.1">
    <property type="nucleotide sequence ID" value="NZ_AP018042.1"/>
</dbReference>
<dbReference type="AlphaFoldDB" id="A0A1Y1CJE9"/>
<sequence>MKIGIITLPFNWNYGGILQTYALQSALKKIGHESYTINRNTEPMSLKLKVLSYIRRSILKTLFRKDVVVRTWPTKEEEKTIRQHTDRFIRENIKITDLLKSEKEFKNLAKYDFSAYVIGSDQVWRPKYSPIIENHFLKFIPSNDKSKRIAYAASFGVDNWEFTPSQTKACADLAKQFDSISVREDSGVALCKKHLNVDADVTLDPTLLIDKEEYIKLVGKDGIPKLSGTLLNYILDLSPDKKKILDQAIEELGIKPVSIMPKGTFRESGKNRLDDCICPPVTNWLRGFMDAEFVITDSFHGTVFSIIFNKPFLAIGNAKRGITRFSSLLKILGLEDRLILKYDESILEKIKTPIDYEKVNRILNIKKKEAYQFLEKSLSN</sequence>
<dbReference type="InterPro" id="IPR007345">
    <property type="entry name" value="Polysacch_pyruvyl_Trfase"/>
</dbReference>
<dbReference type="Proteomes" id="UP000218267">
    <property type="component" value="Chromosome"/>
</dbReference>
<evidence type="ECO:0000313" key="2">
    <source>
        <dbReference type="EMBL" id="BAX80465.1"/>
    </source>
</evidence>